<evidence type="ECO:0000313" key="4">
    <source>
        <dbReference type="EMBL" id="KAL0009716.1"/>
    </source>
</evidence>
<dbReference type="InterPro" id="IPR008265">
    <property type="entry name" value="Lipase_GDSL_AS"/>
</dbReference>
<dbReference type="Proteomes" id="UP001459277">
    <property type="component" value="Unassembled WGS sequence"/>
</dbReference>
<dbReference type="GO" id="GO:0016298">
    <property type="term" value="F:lipase activity"/>
    <property type="evidence" value="ECO:0007669"/>
    <property type="project" value="InterPro"/>
</dbReference>
<feature type="chain" id="PRO_5043318323" evidence="3">
    <location>
        <begin position="34"/>
        <end position="379"/>
    </location>
</feature>
<evidence type="ECO:0000256" key="3">
    <source>
        <dbReference type="SAM" id="SignalP"/>
    </source>
</evidence>
<sequence length="379" mass="42165">MRTKANEVYNMVSFRFHFCFLVLILVFLTPTHSLGHICLPKQQHVALFIFGDSLFDAGNNDYINTTTDNLANYGPYGETFFNCPTGRFSNGRLIPDFIAEYAKLPFITPLMYPGYHQYTDGTNFASAGAGALVETKQGLVIDLKTQLHYYKKLAKLLRTRLGHEEAKTLLARAVYLISIGSNDYFAFSTSNSSALQTYSPEEYVDIVIGNLTSVIKGIYKKGGRKIAIPNLAPLGCLPIARALSPNNTGACVEELSTLAKLHNEALSKSLQELEKQLDGFKYSIADTYTSLSERINNPSKYGFKISKIACCGTGPYRGNFSCGGKRSVKEYKLCHNVSEYVFFDSIHPSEKANQQFAELMWNGTPNITGPYNIKALFEN</sequence>
<dbReference type="InterPro" id="IPR044552">
    <property type="entry name" value="GLIP1-5/GLL25"/>
</dbReference>
<dbReference type="EMBL" id="JAZDWU010000002">
    <property type="protein sequence ID" value="KAL0009716.1"/>
    <property type="molecule type" value="Genomic_DNA"/>
</dbReference>
<dbReference type="CDD" id="cd01837">
    <property type="entry name" value="SGNH_plant_lipase_like"/>
    <property type="match status" value="1"/>
</dbReference>
<dbReference type="PANTHER" id="PTHR45966">
    <property type="entry name" value="GDSL-LIKE LIPASE/ACYLHYDROLASE"/>
    <property type="match status" value="1"/>
</dbReference>
<evidence type="ECO:0000256" key="2">
    <source>
        <dbReference type="ARBA" id="ARBA00022729"/>
    </source>
</evidence>
<dbReference type="GO" id="GO:0006629">
    <property type="term" value="P:lipid metabolic process"/>
    <property type="evidence" value="ECO:0007669"/>
    <property type="project" value="InterPro"/>
</dbReference>
<dbReference type="AlphaFoldDB" id="A0AAW2DH01"/>
<comment type="similarity">
    <text evidence="1">Belongs to the 'GDSL' lipolytic enzyme family.</text>
</comment>
<dbReference type="Gene3D" id="3.40.50.1110">
    <property type="entry name" value="SGNH hydrolase"/>
    <property type="match status" value="1"/>
</dbReference>
<dbReference type="Pfam" id="PF00657">
    <property type="entry name" value="Lipase_GDSL"/>
    <property type="match status" value="1"/>
</dbReference>
<gene>
    <name evidence="4" type="ORF">SO802_004824</name>
</gene>
<keyword evidence="2 3" id="KW-0732">Signal</keyword>
<organism evidence="4 5">
    <name type="scientific">Lithocarpus litseifolius</name>
    <dbReference type="NCBI Taxonomy" id="425828"/>
    <lineage>
        <taxon>Eukaryota</taxon>
        <taxon>Viridiplantae</taxon>
        <taxon>Streptophyta</taxon>
        <taxon>Embryophyta</taxon>
        <taxon>Tracheophyta</taxon>
        <taxon>Spermatophyta</taxon>
        <taxon>Magnoliopsida</taxon>
        <taxon>eudicotyledons</taxon>
        <taxon>Gunneridae</taxon>
        <taxon>Pentapetalae</taxon>
        <taxon>rosids</taxon>
        <taxon>fabids</taxon>
        <taxon>Fagales</taxon>
        <taxon>Fagaceae</taxon>
        <taxon>Lithocarpus</taxon>
    </lineage>
</organism>
<feature type="signal peptide" evidence="3">
    <location>
        <begin position="1"/>
        <end position="33"/>
    </location>
</feature>
<comment type="caution">
    <text evidence="4">The sequence shown here is derived from an EMBL/GenBank/DDBJ whole genome shotgun (WGS) entry which is preliminary data.</text>
</comment>
<evidence type="ECO:0000313" key="5">
    <source>
        <dbReference type="Proteomes" id="UP001459277"/>
    </source>
</evidence>
<dbReference type="PANTHER" id="PTHR45966:SF34">
    <property type="entry name" value="GDSL-LIKE LIPASE_ACYLHYDROLASE"/>
    <property type="match status" value="1"/>
</dbReference>
<dbReference type="SUPFAM" id="SSF52266">
    <property type="entry name" value="SGNH hydrolase"/>
    <property type="match status" value="1"/>
</dbReference>
<dbReference type="InterPro" id="IPR036514">
    <property type="entry name" value="SGNH_hydro_sf"/>
</dbReference>
<name>A0AAW2DH01_9ROSI</name>
<proteinExistence type="inferred from homology"/>
<evidence type="ECO:0000256" key="1">
    <source>
        <dbReference type="ARBA" id="ARBA00008668"/>
    </source>
</evidence>
<keyword evidence="5" id="KW-1185">Reference proteome</keyword>
<dbReference type="PROSITE" id="PS01098">
    <property type="entry name" value="LIPASE_GDSL_SER"/>
    <property type="match status" value="1"/>
</dbReference>
<reference evidence="4 5" key="1">
    <citation type="submission" date="2024-01" db="EMBL/GenBank/DDBJ databases">
        <title>A telomere-to-telomere, gap-free genome of sweet tea (Lithocarpus litseifolius).</title>
        <authorList>
            <person name="Zhou J."/>
        </authorList>
    </citation>
    <scope>NUCLEOTIDE SEQUENCE [LARGE SCALE GENOMIC DNA]</scope>
    <source>
        <strain evidence="4">Zhou-2022a</strain>
        <tissue evidence="4">Leaf</tissue>
    </source>
</reference>
<protein>
    <submittedName>
        <fullName evidence="4">Uncharacterized protein</fullName>
    </submittedName>
</protein>
<dbReference type="InterPro" id="IPR001087">
    <property type="entry name" value="GDSL"/>
</dbReference>
<accession>A0AAW2DH01</accession>
<dbReference type="InterPro" id="IPR035669">
    <property type="entry name" value="SGNH_plant_lipase-like"/>
</dbReference>